<dbReference type="AlphaFoldDB" id="A0A0F7VKH5"/>
<dbReference type="InterPro" id="IPR023174">
    <property type="entry name" value="PDEase_CS"/>
</dbReference>
<dbReference type="InterPro" id="IPR003607">
    <property type="entry name" value="HD/PDEase_dom"/>
</dbReference>
<dbReference type="GO" id="GO:0046872">
    <property type="term" value="F:metal ion binding"/>
    <property type="evidence" value="ECO:0007669"/>
    <property type="project" value="UniProtKB-KW"/>
</dbReference>
<dbReference type="PANTHER" id="PTHR11347">
    <property type="entry name" value="CYCLIC NUCLEOTIDE PHOSPHODIESTERASE"/>
    <property type="match status" value="1"/>
</dbReference>
<dbReference type="CDD" id="cd00077">
    <property type="entry name" value="HDc"/>
    <property type="match status" value="1"/>
</dbReference>
<evidence type="ECO:0000256" key="7">
    <source>
        <dbReference type="RuleBase" id="RU363067"/>
    </source>
</evidence>
<accession>A0A0F7VKH5</accession>
<dbReference type="FunFam" id="3.30.450.40:FF:000031">
    <property type="entry name" value="Phosphodiesterase"/>
    <property type="match status" value="1"/>
</dbReference>
<dbReference type="InterPro" id="IPR029016">
    <property type="entry name" value="GAF-like_dom_sf"/>
</dbReference>
<dbReference type="Pfam" id="PF00233">
    <property type="entry name" value="PDEase_I"/>
    <property type="match status" value="1"/>
</dbReference>
<keyword evidence="2" id="KW-0140">cGMP</keyword>
<evidence type="ECO:0000256" key="4">
    <source>
        <dbReference type="ARBA" id="ARBA00022801"/>
    </source>
</evidence>
<feature type="binding site" evidence="6">
    <location>
        <position position="724"/>
    </location>
    <ligand>
        <name>Zn(2+)</name>
        <dbReference type="ChEBI" id="CHEBI:29105"/>
        <label>1</label>
    </ligand>
</feature>
<comment type="similarity">
    <text evidence="1 7">Belongs to the cyclic nucleotide phosphodiesterase family.</text>
</comment>
<dbReference type="InterPro" id="IPR036971">
    <property type="entry name" value="PDEase_catalytic_dom_sf"/>
</dbReference>
<evidence type="ECO:0000313" key="10">
    <source>
        <dbReference type="EMBL" id="CFW94237.1"/>
    </source>
</evidence>
<organism evidence="10">
    <name type="scientific">Euperipatoides kanangrensis</name>
    <dbReference type="NCBI Taxonomy" id="488523"/>
    <lineage>
        <taxon>Eukaryota</taxon>
        <taxon>Metazoa</taxon>
        <taxon>Ecdysozoa</taxon>
        <taxon>Onychophora</taxon>
        <taxon>Udeonychophora</taxon>
        <taxon>Euonychophora</taxon>
        <taxon>Peripatopsidae</taxon>
        <taxon>Euperipatoides</taxon>
    </lineage>
</organism>
<feature type="binding site" evidence="6">
    <location>
        <position position="577"/>
    </location>
    <ligand>
        <name>Zn(2+)</name>
        <dbReference type="ChEBI" id="CHEBI:29105"/>
        <label>1</label>
    </ligand>
</feature>
<reference evidence="10" key="1">
    <citation type="submission" date="2015-03" db="EMBL/GenBank/DDBJ databases">
        <title>Different light-mediated pathways in the principle and secondary eyes of a spider and the eyes of an onychophoran.</title>
        <authorList>
            <person name="Samadi L."/>
            <person name="Schmid A."/>
            <person name="Eriksson B.J."/>
        </authorList>
    </citation>
    <scope>NUCLEOTIDE SEQUENCE</scope>
    <source>
        <strain evidence="10">Ek4</strain>
    </source>
</reference>
<evidence type="ECO:0000256" key="2">
    <source>
        <dbReference type="ARBA" id="ARBA00022535"/>
    </source>
</evidence>
<dbReference type="SUPFAM" id="SSF109604">
    <property type="entry name" value="HD-domain/PDEase-like"/>
    <property type="match status" value="1"/>
</dbReference>
<dbReference type="GO" id="GO:0046068">
    <property type="term" value="P:cGMP metabolic process"/>
    <property type="evidence" value="ECO:0007669"/>
    <property type="project" value="UniProtKB-ARBA"/>
</dbReference>
<dbReference type="Gene3D" id="1.10.1300.10">
    <property type="entry name" value="3'5'-cyclic nucleotide phosphodiesterase, catalytic domain"/>
    <property type="match status" value="1"/>
</dbReference>
<feature type="binding site" evidence="6">
    <location>
        <position position="614"/>
    </location>
    <ligand>
        <name>Zn(2+)</name>
        <dbReference type="ChEBI" id="CHEBI:29105"/>
        <label>1</label>
    </ligand>
</feature>
<proteinExistence type="evidence at transcript level"/>
<name>A0A0F7VKH5_9BILA</name>
<feature type="domain" description="PDEase" evidence="8">
    <location>
        <begin position="497"/>
        <end position="791"/>
    </location>
</feature>
<gene>
    <name evidence="10" type="primary">Eka-PDE alpha</name>
    <name evidence="9" type="synonym">Eka-cGMP gated channel beta 1</name>
</gene>
<dbReference type="GO" id="GO:0047555">
    <property type="term" value="F:3',5'-cyclic-GMP phosphodiesterase activity"/>
    <property type="evidence" value="ECO:0007669"/>
    <property type="project" value="UniProtKB-ARBA"/>
</dbReference>
<dbReference type="InterPro" id="IPR023088">
    <property type="entry name" value="PDEase"/>
</dbReference>
<feature type="binding site" evidence="6">
    <location>
        <position position="614"/>
    </location>
    <ligand>
        <name>Zn(2+)</name>
        <dbReference type="ChEBI" id="CHEBI:29105"/>
        <label>2</label>
    </ligand>
</feature>
<keyword evidence="3 6" id="KW-0479">Metal-binding</keyword>
<dbReference type="EMBL" id="LN830709">
    <property type="protein sequence ID" value="CFW94218.1"/>
    <property type="molecule type" value="mRNA"/>
</dbReference>
<feature type="active site" description="Proton donor" evidence="5">
    <location>
        <position position="573"/>
    </location>
</feature>
<dbReference type="InterPro" id="IPR003018">
    <property type="entry name" value="GAF"/>
</dbReference>
<dbReference type="EMBL" id="LN830728">
    <property type="protein sequence ID" value="CFW94237.1"/>
    <property type="molecule type" value="mRNA"/>
</dbReference>
<dbReference type="PROSITE" id="PS51845">
    <property type="entry name" value="PDEASE_I_2"/>
    <property type="match status" value="1"/>
</dbReference>
<evidence type="ECO:0000256" key="3">
    <source>
        <dbReference type="ARBA" id="ARBA00022723"/>
    </source>
</evidence>
<protein>
    <recommendedName>
        <fullName evidence="7">Phosphodiesterase</fullName>
        <ecNumber evidence="7">3.1.4.-</ecNumber>
    </recommendedName>
</protein>
<dbReference type="SUPFAM" id="SSF55781">
    <property type="entry name" value="GAF domain-like"/>
    <property type="match status" value="2"/>
</dbReference>
<dbReference type="PROSITE" id="PS00126">
    <property type="entry name" value="PDEASE_I_1"/>
    <property type="match status" value="1"/>
</dbReference>
<comment type="cofactor">
    <cofactor evidence="7">
        <name>a divalent metal cation</name>
        <dbReference type="ChEBI" id="CHEBI:60240"/>
    </cofactor>
    <text evidence="7">Binds 2 divalent metal cations per subunit. Site 1 may preferentially bind zinc ions, while site 2 has a preference for magnesium and/or manganese ions.</text>
</comment>
<evidence type="ECO:0000256" key="1">
    <source>
        <dbReference type="ARBA" id="ARBA00007648"/>
    </source>
</evidence>
<dbReference type="SMART" id="SM00065">
    <property type="entry name" value="GAF"/>
    <property type="match status" value="2"/>
</dbReference>
<evidence type="ECO:0000256" key="6">
    <source>
        <dbReference type="PIRSR" id="PIRSR623088-3"/>
    </source>
</evidence>
<dbReference type="FunFam" id="1.10.1300.10:FF:000003">
    <property type="entry name" value="Phosphodiesterase"/>
    <property type="match status" value="1"/>
</dbReference>
<sequence length="791" mass="90536">MAELNHRDVENYLKTNPGFLKDWLCKHVPPETCQEWYTKNQKEEKRKRGKTNTSIASFPSSTDMFKNFVAGKSKKKGNNRLSVQELRGMNETDMFMELIRDIADELDINTLCHKILLNVSVLTKSDRGSLFLASGPKDKRVLVSKLFDVTVNSTVEDSLHSEEEEIKVPFGTGIAGHVALTKETVNIKDAYLDPRFNMSIDEKTGFKTHSILCMPILNREGEVIGVAEIINKTSCNHEFTEQDEEVFRKYLIFCGIGIQNAQLFEMSVLEYRRNQMLLSLARSIFEEQTNMEVLITKIMTQAHQHELIKCERCSVYILEFNTLQDYSFSTDPENEVPPSPASITTIENEDEIAFSMVFELNLENNNQVKKLEQDALTNSIHAKIAKRVAANKQTSNIPDVENDADFDFTKEADNGFKTRNMLCMPICNSKNEVVGVAQLINKPNRQGFTENDINIFETFAIFCGLGIHNTQMYENACKLMAKRKIALEVLSYHASASIEETDKLKEDEIPECDYFNLHSFDFNDFPLSEHQTVQATIRMFMDFDLINKFHIPYEVICRWSLSVKKNYRQVIYHNWRHAFNVAQTMFTMLKTGGLVSYINDLEILALLVACLCHDLDHRGTNNTFQIKSESPLARLYSTSVMEHHHFDHCIMILNSEGNNIFQALSPEQYQEAIRMLEHAILSTDLALYFKKRGQFENLVKEGEMEWVDPNSKDLLKSMMMTACDVAAITKPWEVQKEVAELVASEFFEQGDLTKLYRKSSSKYSSNSSSLDLSSDNLTGLLQISSSEFSFS</sequence>
<dbReference type="Gene3D" id="3.30.450.40">
    <property type="match status" value="2"/>
</dbReference>
<dbReference type="EC" id="3.1.4.-" evidence="7"/>
<evidence type="ECO:0000259" key="8">
    <source>
        <dbReference type="PROSITE" id="PS51845"/>
    </source>
</evidence>
<dbReference type="Pfam" id="PF01590">
    <property type="entry name" value="GAF"/>
    <property type="match status" value="2"/>
</dbReference>
<dbReference type="PRINTS" id="PR00387">
    <property type="entry name" value="PDIESTERASE1"/>
</dbReference>
<dbReference type="GO" id="GO:0007165">
    <property type="term" value="P:signal transduction"/>
    <property type="evidence" value="ECO:0007669"/>
    <property type="project" value="InterPro"/>
</dbReference>
<evidence type="ECO:0000313" key="9">
    <source>
        <dbReference type="EMBL" id="CFW94218.1"/>
    </source>
</evidence>
<dbReference type="InterPro" id="IPR002073">
    <property type="entry name" value="PDEase_catalytic_dom"/>
</dbReference>
<evidence type="ECO:0000256" key="5">
    <source>
        <dbReference type="PIRSR" id="PIRSR623088-1"/>
    </source>
</evidence>
<dbReference type="SMART" id="SM00471">
    <property type="entry name" value="HDc"/>
    <property type="match status" value="1"/>
</dbReference>
<feature type="binding site" evidence="6">
    <location>
        <position position="613"/>
    </location>
    <ligand>
        <name>Zn(2+)</name>
        <dbReference type="ChEBI" id="CHEBI:29105"/>
        <label>1</label>
    </ligand>
</feature>
<keyword evidence="4 7" id="KW-0378">Hydrolase</keyword>